<reference evidence="2" key="1">
    <citation type="submission" date="2015-09" db="EMBL/GenBank/DDBJ databases">
        <title>Draft Genome Sequences of Two Novel Amoeba-resistant Intranuclear Bacteria, Candidatus Berkiella cookevillensis and Candidatus Berkiella aquae.</title>
        <authorList>
            <person name="Mehari Y.T."/>
            <person name="Arivett B.A."/>
            <person name="Farone A.L."/>
            <person name="Gunderson J.H."/>
            <person name="Farone M.B."/>
        </authorList>
    </citation>
    <scope>NUCLEOTIDE SEQUENCE [LARGE SCALE GENOMIC DNA]</scope>
    <source>
        <strain evidence="2">HT99</strain>
    </source>
</reference>
<dbReference type="Proteomes" id="UP000051497">
    <property type="component" value="Unassembled WGS sequence"/>
</dbReference>
<gene>
    <name evidence="3" type="ORF">HT99x_004260</name>
    <name evidence="2" type="ORF">HT99x_03105</name>
</gene>
<comment type="caution">
    <text evidence="2">The sequence shown here is derived from an EMBL/GenBank/DDBJ whole genome shotgun (WGS) entry which is preliminary data.</text>
</comment>
<evidence type="ECO:0000256" key="1">
    <source>
        <dbReference type="SAM" id="MobiDB-lite"/>
    </source>
</evidence>
<protein>
    <submittedName>
        <fullName evidence="2">Uncharacterized protein</fullName>
    </submittedName>
</protein>
<dbReference type="EMBL" id="LKAJ02000001">
    <property type="protein sequence ID" value="MCS5710632.1"/>
    <property type="molecule type" value="Genomic_DNA"/>
</dbReference>
<proteinExistence type="predicted"/>
<sequence>MFQTLINPSFPADDFHQLEGLISRFIVMNGMPIDGTEVALLQRMLFSFTSAEWQQDALNVFSHLIETARHNSNEVDHYLKALEELSAHIKTQDTQQKEEILTLCYTAYHLGLYEYSPQEQLKEIGFFFKVALADNVDPQTRGVGSLNGYKARLRDYIGMQLQEHKELIKQKLLKEHGTKDTPNPVAELRSTEKRPLEPEAAPITPLRKLRRQFENNTTPSTVPAAKPKIKRSHSCNF</sequence>
<organism evidence="2">
    <name type="scientific">Candidatus Berkiella aquae</name>
    <dbReference type="NCBI Taxonomy" id="295108"/>
    <lineage>
        <taxon>Bacteria</taxon>
        <taxon>Pseudomonadati</taxon>
        <taxon>Pseudomonadota</taxon>
        <taxon>Gammaproteobacteria</taxon>
        <taxon>Candidatus Berkiellales</taxon>
        <taxon>Candidatus Berkiellaceae</taxon>
        <taxon>Candidatus Berkiella</taxon>
    </lineage>
</organism>
<name>A0A0Q9YKK8_9GAMM</name>
<dbReference type="RefSeq" id="WP_075067690.1">
    <property type="nucleotide sequence ID" value="NZ_LKAJ02000001.1"/>
</dbReference>
<feature type="region of interest" description="Disordered" evidence="1">
    <location>
        <begin position="175"/>
        <end position="237"/>
    </location>
</feature>
<dbReference type="AlphaFoldDB" id="A0A0Q9YKK8"/>
<dbReference type="EMBL" id="LKAJ01000023">
    <property type="protein sequence ID" value="KRG17898.1"/>
    <property type="molecule type" value="Genomic_DNA"/>
</dbReference>
<feature type="compositionally biased region" description="Basic residues" evidence="1">
    <location>
        <begin position="227"/>
        <end position="237"/>
    </location>
</feature>
<dbReference type="STRING" id="295108.HT99x_03105"/>
<reference evidence="3" key="2">
    <citation type="journal article" date="2016" name="Genome Announc.">
        <title>Draft Genome Sequences of Two Novel Amoeba-Resistant Intranuclear Bacteria, 'Candidatus Berkiella cookevillensis' and 'Candidatus Berkiella aquae'.</title>
        <authorList>
            <person name="Mehari Y.T."/>
            <person name="Arivett B.A."/>
            <person name="Farone A.L."/>
            <person name="Gunderson J.H."/>
            <person name="Farone M.B."/>
        </authorList>
    </citation>
    <scope>NUCLEOTIDE SEQUENCE</scope>
    <source>
        <strain evidence="3">HT99</strain>
    </source>
</reference>
<accession>A0A0Q9YKK8</accession>
<evidence type="ECO:0000313" key="4">
    <source>
        <dbReference type="Proteomes" id="UP000051497"/>
    </source>
</evidence>
<keyword evidence="4" id="KW-1185">Reference proteome</keyword>
<evidence type="ECO:0000313" key="3">
    <source>
        <dbReference type="EMBL" id="MCS5710632.1"/>
    </source>
</evidence>
<reference evidence="3" key="3">
    <citation type="submission" date="2021-06" db="EMBL/GenBank/DDBJ databases">
        <title>Genomic Description and Analysis of Intracellular Bacteria, Candidatus Berkiella cookevillensis and Candidatus Berkiella aquae.</title>
        <authorList>
            <person name="Kidane D.T."/>
            <person name="Mehari Y.T."/>
            <person name="Rice F.C."/>
            <person name="Arivett B.A."/>
            <person name="Farone A.L."/>
            <person name="Berk S.G."/>
            <person name="Farone M.B."/>
        </authorList>
    </citation>
    <scope>NUCLEOTIDE SEQUENCE</scope>
    <source>
        <strain evidence="3">HT99</strain>
    </source>
</reference>
<evidence type="ECO:0000313" key="2">
    <source>
        <dbReference type="EMBL" id="KRG17898.1"/>
    </source>
</evidence>